<proteinExistence type="predicted"/>
<dbReference type="AlphaFoldDB" id="A0A6J4UBI6"/>
<accession>A0A6J4UBI6</accession>
<reference evidence="2" key="1">
    <citation type="submission" date="2020-02" db="EMBL/GenBank/DDBJ databases">
        <authorList>
            <person name="Meier V. D."/>
        </authorList>
    </citation>
    <scope>NUCLEOTIDE SEQUENCE</scope>
    <source>
        <strain evidence="2">AVDCRST_MAG73</strain>
    </source>
</reference>
<feature type="region of interest" description="Disordered" evidence="1">
    <location>
        <begin position="1"/>
        <end position="149"/>
    </location>
</feature>
<feature type="compositionally biased region" description="Basic residues" evidence="1">
    <location>
        <begin position="42"/>
        <end position="53"/>
    </location>
</feature>
<feature type="compositionally biased region" description="Basic and acidic residues" evidence="1">
    <location>
        <begin position="1"/>
        <end position="17"/>
    </location>
</feature>
<protein>
    <submittedName>
        <fullName evidence="2">TrkA-like protein</fullName>
    </submittedName>
</protein>
<dbReference type="EMBL" id="CADCWE010000140">
    <property type="protein sequence ID" value="CAA9543833.1"/>
    <property type="molecule type" value="Genomic_DNA"/>
</dbReference>
<feature type="compositionally biased region" description="Basic and acidic residues" evidence="1">
    <location>
        <begin position="112"/>
        <end position="128"/>
    </location>
</feature>
<feature type="non-terminal residue" evidence="2">
    <location>
        <position position="149"/>
    </location>
</feature>
<organism evidence="2">
    <name type="scientific">uncultured Thermomicrobiales bacterium</name>
    <dbReference type="NCBI Taxonomy" id="1645740"/>
    <lineage>
        <taxon>Bacteria</taxon>
        <taxon>Pseudomonadati</taxon>
        <taxon>Thermomicrobiota</taxon>
        <taxon>Thermomicrobia</taxon>
        <taxon>Thermomicrobiales</taxon>
        <taxon>environmental samples</taxon>
    </lineage>
</organism>
<evidence type="ECO:0000256" key="1">
    <source>
        <dbReference type="SAM" id="MobiDB-lite"/>
    </source>
</evidence>
<evidence type="ECO:0000313" key="2">
    <source>
        <dbReference type="EMBL" id="CAA9543833.1"/>
    </source>
</evidence>
<sequence length="149" mass="16753">EGGRDGLRSGRCPDRFDPGPQRPRRQRGRRRTAGLQAPRPGLRGRYHHRHGDRRGRAAVGRDRDRDRVRRRHQRRQSQHHGGPGRPPGVRGAGGRLPDLRPGAGGHLPPPGADHRLPDHHRLGPDPRPRHQRRRERAAPGAAQTRRGGL</sequence>
<feature type="non-terminal residue" evidence="2">
    <location>
        <position position="1"/>
    </location>
</feature>
<name>A0A6J4UBI6_9BACT</name>
<feature type="compositionally biased region" description="Basic residues" evidence="1">
    <location>
        <begin position="68"/>
        <end position="78"/>
    </location>
</feature>
<gene>
    <name evidence="2" type="ORF">AVDCRST_MAG73-2208</name>
</gene>
<feature type="compositionally biased region" description="Basic residues" evidence="1">
    <location>
        <begin position="22"/>
        <end position="32"/>
    </location>
</feature>